<evidence type="ECO:0000256" key="2">
    <source>
        <dbReference type="SAM" id="SignalP"/>
    </source>
</evidence>
<name>A0AAV7NU04_PLEWA</name>
<evidence type="ECO:0000313" key="4">
    <source>
        <dbReference type="Proteomes" id="UP001066276"/>
    </source>
</evidence>
<evidence type="ECO:0000313" key="3">
    <source>
        <dbReference type="EMBL" id="KAJ1118916.1"/>
    </source>
</evidence>
<protein>
    <submittedName>
        <fullName evidence="3">Uncharacterized protein</fullName>
    </submittedName>
</protein>
<feature type="chain" id="PRO_5043698063" evidence="2">
    <location>
        <begin position="20"/>
        <end position="171"/>
    </location>
</feature>
<accession>A0AAV7NU04</accession>
<dbReference type="AlphaFoldDB" id="A0AAV7NU04"/>
<feature type="signal peptide" evidence="2">
    <location>
        <begin position="1"/>
        <end position="19"/>
    </location>
</feature>
<gene>
    <name evidence="3" type="ORF">NDU88_007103</name>
</gene>
<organism evidence="3 4">
    <name type="scientific">Pleurodeles waltl</name>
    <name type="common">Iberian ribbed newt</name>
    <dbReference type="NCBI Taxonomy" id="8319"/>
    <lineage>
        <taxon>Eukaryota</taxon>
        <taxon>Metazoa</taxon>
        <taxon>Chordata</taxon>
        <taxon>Craniata</taxon>
        <taxon>Vertebrata</taxon>
        <taxon>Euteleostomi</taxon>
        <taxon>Amphibia</taxon>
        <taxon>Batrachia</taxon>
        <taxon>Caudata</taxon>
        <taxon>Salamandroidea</taxon>
        <taxon>Salamandridae</taxon>
        <taxon>Pleurodelinae</taxon>
        <taxon>Pleurodeles</taxon>
    </lineage>
</organism>
<keyword evidence="4" id="KW-1185">Reference proteome</keyword>
<reference evidence="3" key="1">
    <citation type="journal article" date="2022" name="bioRxiv">
        <title>Sequencing and chromosome-scale assembly of the giantPleurodeles waltlgenome.</title>
        <authorList>
            <person name="Brown T."/>
            <person name="Elewa A."/>
            <person name="Iarovenko S."/>
            <person name="Subramanian E."/>
            <person name="Araus A.J."/>
            <person name="Petzold A."/>
            <person name="Susuki M."/>
            <person name="Suzuki K.-i.T."/>
            <person name="Hayashi T."/>
            <person name="Toyoda A."/>
            <person name="Oliveira C."/>
            <person name="Osipova E."/>
            <person name="Leigh N.D."/>
            <person name="Simon A."/>
            <person name="Yun M.H."/>
        </authorList>
    </citation>
    <scope>NUCLEOTIDE SEQUENCE</scope>
    <source>
        <strain evidence="3">20211129_DDA</strain>
        <tissue evidence="3">Liver</tissue>
    </source>
</reference>
<proteinExistence type="predicted"/>
<dbReference type="Proteomes" id="UP001066276">
    <property type="component" value="Chromosome 8"/>
</dbReference>
<evidence type="ECO:0000256" key="1">
    <source>
        <dbReference type="SAM" id="MobiDB-lite"/>
    </source>
</evidence>
<dbReference type="EMBL" id="JANPWB010000012">
    <property type="protein sequence ID" value="KAJ1118916.1"/>
    <property type="molecule type" value="Genomic_DNA"/>
</dbReference>
<keyword evidence="2" id="KW-0732">Signal</keyword>
<comment type="caution">
    <text evidence="3">The sequence shown here is derived from an EMBL/GenBank/DDBJ whole genome shotgun (WGS) entry which is preliminary data.</text>
</comment>
<sequence>MSVALVLGIFVVFYQPRCRVDLRCGGCAGSCGSGSFGSLCLEKSKAGRREQVKAMVPKNACGNRLKPGSSEQRLPQTLPLGLVSKTANVGKKMAPKIQGGLENKQPAPALDSDSGTEVKSAGHHGGGPTIPEMFKNPQSAIYPLPLARRLTMATSFKQSPELGECGDFCEQ</sequence>
<feature type="region of interest" description="Disordered" evidence="1">
    <location>
        <begin position="96"/>
        <end position="136"/>
    </location>
</feature>